<dbReference type="Proteomes" id="UP000234275">
    <property type="component" value="Unassembled WGS sequence"/>
</dbReference>
<proteinExistence type="predicted"/>
<name>A0A2I2G8T1_9EURO</name>
<sequence length="129" mass="14543">MSDKRSISCVSFHSQPCHVSTYLSYYLSPSLGSSVYRTLSCCLQMFDSLLLFFFFLLFLFFGLRPTESLFYISLANVIFGAGELQNIEGGMKSHFYLWISLSPGSILHFCSGFEPALGIIYQCYVNSSC</sequence>
<gene>
    <name evidence="2" type="ORF">P170DRAFT_179362</name>
</gene>
<dbReference type="RefSeq" id="XP_024704586.1">
    <property type="nucleotide sequence ID" value="XM_024842656.1"/>
</dbReference>
<accession>A0A2I2G8T1</accession>
<feature type="transmembrane region" description="Helical" evidence="1">
    <location>
        <begin position="45"/>
        <end position="63"/>
    </location>
</feature>
<dbReference type="VEuPathDB" id="FungiDB:P170DRAFT_179362"/>
<keyword evidence="1" id="KW-0472">Membrane</keyword>
<keyword evidence="1" id="KW-0812">Transmembrane</keyword>
<keyword evidence="1" id="KW-1133">Transmembrane helix</keyword>
<dbReference type="GeneID" id="36550354"/>
<dbReference type="AlphaFoldDB" id="A0A2I2G8T1"/>
<protein>
    <submittedName>
        <fullName evidence="2">Uncharacterized protein</fullName>
    </submittedName>
</protein>
<evidence type="ECO:0000256" key="1">
    <source>
        <dbReference type="SAM" id="Phobius"/>
    </source>
</evidence>
<organism evidence="2 3">
    <name type="scientific">Aspergillus steynii IBT 23096</name>
    <dbReference type="NCBI Taxonomy" id="1392250"/>
    <lineage>
        <taxon>Eukaryota</taxon>
        <taxon>Fungi</taxon>
        <taxon>Dikarya</taxon>
        <taxon>Ascomycota</taxon>
        <taxon>Pezizomycotina</taxon>
        <taxon>Eurotiomycetes</taxon>
        <taxon>Eurotiomycetidae</taxon>
        <taxon>Eurotiales</taxon>
        <taxon>Aspergillaceae</taxon>
        <taxon>Aspergillus</taxon>
        <taxon>Aspergillus subgen. Circumdati</taxon>
    </lineage>
</organism>
<evidence type="ECO:0000313" key="2">
    <source>
        <dbReference type="EMBL" id="PLB49284.1"/>
    </source>
</evidence>
<keyword evidence="3" id="KW-1185">Reference proteome</keyword>
<reference evidence="2 3" key="1">
    <citation type="submission" date="2016-12" db="EMBL/GenBank/DDBJ databases">
        <title>The genomes of Aspergillus section Nigri reveals drivers in fungal speciation.</title>
        <authorList>
            <consortium name="DOE Joint Genome Institute"/>
            <person name="Vesth T.C."/>
            <person name="Nybo J."/>
            <person name="Theobald S."/>
            <person name="Brandl J."/>
            <person name="Frisvad J.C."/>
            <person name="Nielsen K.F."/>
            <person name="Lyhne E.K."/>
            <person name="Kogle M.E."/>
            <person name="Kuo A."/>
            <person name="Riley R."/>
            <person name="Clum A."/>
            <person name="Nolan M."/>
            <person name="Lipzen A."/>
            <person name="Salamov A."/>
            <person name="Henrissat B."/>
            <person name="Wiebenga A."/>
            <person name="De Vries R.P."/>
            <person name="Grigoriev I.V."/>
            <person name="Mortensen U.H."/>
            <person name="Andersen M.R."/>
            <person name="Baker S.E."/>
        </authorList>
    </citation>
    <scope>NUCLEOTIDE SEQUENCE [LARGE SCALE GENOMIC DNA]</scope>
    <source>
        <strain evidence="2 3">IBT 23096</strain>
    </source>
</reference>
<comment type="caution">
    <text evidence="2">The sequence shown here is derived from an EMBL/GenBank/DDBJ whole genome shotgun (WGS) entry which is preliminary data.</text>
</comment>
<dbReference type="EMBL" id="MSFO01000004">
    <property type="protein sequence ID" value="PLB49284.1"/>
    <property type="molecule type" value="Genomic_DNA"/>
</dbReference>
<evidence type="ECO:0000313" key="3">
    <source>
        <dbReference type="Proteomes" id="UP000234275"/>
    </source>
</evidence>